<protein>
    <submittedName>
        <fullName evidence="1">Uncharacterized protein</fullName>
    </submittedName>
</protein>
<dbReference type="InterPro" id="IPR010471">
    <property type="entry name" value="DUF1068"/>
</dbReference>
<evidence type="ECO:0000313" key="1">
    <source>
        <dbReference type="EMBL" id="KAH7437638.1"/>
    </source>
</evidence>
<organism evidence="1 2">
    <name type="scientific">Ceratopteris richardii</name>
    <name type="common">Triangle waterfern</name>
    <dbReference type="NCBI Taxonomy" id="49495"/>
    <lineage>
        <taxon>Eukaryota</taxon>
        <taxon>Viridiplantae</taxon>
        <taxon>Streptophyta</taxon>
        <taxon>Embryophyta</taxon>
        <taxon>Tracheophyta</taxon>
        <taxon>Polypodiopsida</taxon>
        <taxon>Polypodiidae</taxon>
        <taxon>Polypodiales</taxon>
        <taxon>Pteridineae</taxon>
        <taxon>Pteridaceae</taxon>
        <taxon>Parkerioideae</taxon>
        <taxon>Ceratopteris</taxon>
    </lineage>
</organism>
<dbReference type="OrthoDB" id="1898954at2759"/>
<dbReference type="Pfam" id="PF06364">
    <property type="entry name" value="DUF1068"/>
    <property type="match status" value="1"/>
</dbReference>
<sequence>MVFRATQQPASIGRIAAALLACGLALYLLNPHSYWNIITESARSTFSRDCAACVCDCLLDSESMLLPGYESLIPSDCEKLQESSDTRSVDSLTEELRLHETTAEESRRRADAALLEAKKVASQYQKEAEKCSSGMETCEEARERSDAALSAQKKISAMWERRARQLGWRDKHQGLFERFGLSGTTSEERRDSFLFRRA</sequence>
<dbReference type="Proteomes" id="UP000825935">
    <property type="component" value="Chromosome 5"/>
</dbReference>
<evidence type="ECO:0000313" key="2">
    <source>
        <dbReference type="Proteomes" id="UP000825935"/>
    </source>
</evidence>
<dbReference type="EMBL" id="CM035410">
    <property type="protein sequence ID" value="KAH7437638.1"/>
    <property type="molecule type" value="Genomic_DNA"/>
</dbReference>
<dbReference type="PANTHER" id="PTHR32254:SF6">
    <property type="entry name" value="DUF1068 DOMAIN-CONTAINING PROTEIN"/>
    <property type="match status" value="1"/>
</dbReference>
<accession>A0A8T2USA9</accession>
<gene>
    <name evidence="1" type="ORF">KP509_05G082200</name>
</gene>
<comment type="caution">
    <text evidence="1">The sequence shown here is derived from an EMBL/GenBank/DDBJ whole genome shotgun (WGS) entry which is preliminary data.</text>
</comment>
<dbReference type="PANTHER" id="PTHR32254">
    <property type="entry name" value="EXPRESSED PROTEIN"/>
    <property type="match status" value="1"/>
</dbReference>
<dbReference type="OMA" id="CSACVCD"/>
<reference evidence="1" key="1">
    <citation type="submission" date="2021-08" db="EMBL/GenBank/DDBJ databases">
        <title>WGS assembly of Ceratopteris richardii.</title>
        <authorList>
            <person name="Marchant D.B."/>
            <person name="Chen G."/>
            <person name="Jenkins J."/>
            <person name="Shu S."/>
            <person name="Leebens-Mack J."/>
            <person name="Grimwood J."/>
            <person name="Schmutz J."/>
            <person name="Soltis P."/>
            <person name="Soltis D."/>
            <person name="Chen Z.-H."/>
        </authorList>
    </citation>
    <scope>NUCLEOTIDE SEQUENCE</scope>
    <source>
        <strain evidence="1">Whitten #5841</strain>
        <tissue evidence="1">Leaf</tissue>
    </source>
</reference>
<proteinExistence type="predicted"/>
<dbReference type="AlphaFoldDB" id="A0A8T2USA9"/>
<keyword evidence="2" id="KW-1185">Reference proteome</keyword>
<name>A0A8T2USA9_CERRI</name>